<dbReference type="InterPro" id="IPR007110">
    <property type="entry name" value="Ig-like_dom"/>
</dbReference>
<dbReference type="FunFam" id="2.60.40.10:FF:000890">
    <property type="entry name" value="Hemicentin 1"/>
    <property type="match status" value="1"/>
</dbReference>
<feature type="domain" description="Ig-like" evidence="3">
    <location>
        <begin position="1085"/>
        <end position="1171"/>
    </location>
</feature>
<feature type="domain" description="Ig-like" evidence="3">
    <location>
        <begin position="1180"/>
        <end position="1268"/>
    </location>
</feature>
<feature type="domain" description="Ig-like" evidence="3">
    <location>
        <begin position="357"/>
        <end position="443"/>
    </location>
</feature>
<dbReference type="Pfam" id="PF07679">
    <property type="entry name" value="I-set"/>
    <property type="match status" value="13"/>
</dbReference>
<dbReference type="FunFam" id="2.60.40.10:FF:000186">
    <property type="entry name" value="Hemicentin 1"/>
    <property type="match status" value="1"/>
</dbReference>
<accession>A0AAW0JG64</accession>
<dbReference type="PANTHER" id="PTHR45080">
    <property type="entry name" value="CONTACTIN 5"/>
    <property type="match status" value="1"/>
</dbReference>
<dbReference type="FunFam" id="2.60.40.10:FF:000739">
    <property type="entry name" value="Hemicentin 1"/>
    <property type="match status" value="1"/>
</dbReference>
<dbReference type="InterPro" id="IPR003599">
    <property type="entry name" value="Ig_sub"/>
</dbReference>
<dbReference type="SMART" id="SM00406">
    <property type="entry name" value="IGv"/>
    <property type="match status" value="6"/>
</dbReference>
<organism evidence="4 5">
    <name type="scientific">Myodes glareolus</name>
    <name type="common">Bank vole</name>
    <name type="synonym">Clethrionomys glareolus</name>
    <dbReference type="NCBI Taxonomy" id="447135"/>
    <lineage>
        <taxon>Eukaryota</taxon>
        <taxon>Metazoa</taxon>
        <taxon>Chordata</taxon>
        <taxon>Craniata</taxon>
        <taxon>Vertebrata</taxon>
        <taxon>Euteleostomi</taxon>
        <taxon>Mammalia</taxon>
        <taxon>Eutheria</taxon>
        <taxon>Euarchontoglires</taxon>
        <taxon>Glires</taxon>
        <taxon>Rodentia</taxon>
        <taxon>Myomorpha</taxon>
        <taxon>Muroidea</taxon>
        <taxon>Cricetidae</taxon>
        <taxon>Arvicolinae</taxon>
        <taxon>Myodes</taxon>
    </lineage>
</organism>
<gene>
    <name evidence="4" type="ORF">U0070_009713</name>
</gene>
<dbReference type="FunFam" id="2.60.40.10:FF:000503">
    <property type="entry name" value="Hemicentin 1"/>
    <property type="match status" value="1"/>
</dbReference>
<evidence type="ECO:0000256" key="1">
    <source>
        <dbReference type="ARBA" id="ARBA00022729"/>
    </source>
</evidence>
<dbReference type="Proteomes" id="UP001488838">
    <property type="component" value="Unassembled WGS sequence"/>
</dbReference>
<dbReference type="PANTHER" id="PTHR45080:SF8">
    <property type="entry name" value="IG-LIKE DOMAIN-CONTAINING PROTEIN"/>
    <property type="match status" value="1"/>
</dbReference>
<dbReference type="FunFam" id="2.60.40.10:FF:000848">
    <property type="entry name" value="Hemicentin 1"/>
    <property type="match status" value="1"/>
</dbReference>
<dbReference type="GO" id="GO:0043025">
    <property type="term" value="C:neuronal cell body"/>
    <property type="evidence" value="ECO:0007669"/>
    <property type="project" value="TreeGrafter"/>
</dbReference>
<dbReference type="SMART" id="SM00409">
    <property type="entry name" value="IG"/>
    <property type="match status" value="13"/>
</dbReference>
<dbReference type="FunFam" id="2.60.40.10:FF:001075">
    <property type="entry name" value="Hemicentin 1"/>
    <property type="match status" value="1"/>
</dbReference>
<comment type="caution">
    <text evidence="4">The sequence shown here is derived from an EMBL/GenBank/DDBJ whole genome shotgun (WGS) entry which is preliminary data.</text>
</comment>
<dbReference type="InterPro" id="IPR013783">
    <property type="entry name" value="Ig-like_fold"/>
</dbReference>
<feature type="domain" description="Ig-like" evidence="3">
    <location>
        <begin position="735"/>
        <end position="846"/>
    </location>
</feature>
<evidence type="ECO:0000313" key="5">
    <source>
        <dbReference type="Proteomes" id="UP001488838"/>
    </source>
</evidence>
<feature type="domain" description="Ig-like" evidence="3">
    <location>
        <begin position="638"/>
        <end position="732"/>
    </location>
</feature>
<feature type="domain" description="Ig-like" evidence="3">
    <location>
        <begin position="547"/>
        <end position="633"/>
    </location>
</feature>
<dbReference type="SUPFAM" id="SSF48726">
    <property type="entry name" value="Immunoglobulin"/>
    <property type="match status" value="14"/>
</dbReference>
<evidence type="ECO:0000256" key="2">
    <source>
        <dbReference type="ARBA" id="ARBA00023157"/>
    </source>
</evidence>
<name>A0AAW0JG64_MYOGA</name>
<feature type="domain" description="Ig-like" evidence="3">
    <location>
        <begin position="169"/>
        <end position="259"/>
    </location>
</feature>
<dbReference type="Pfam" id="PF13927">
    <property type="entry name" value="Ig_3"/>
    <property type="match status" value="1"/>
</dbReference>
<feature type="domain" description="Ig-like" evidence="3">
    <location>
        <begin position="1273"/>
        <end position="1361"/>
    </location>
</feature>
<dbReference type="FunFam" id="2.60.40.10:FF:000749">
    <property type="entry name" value="Hemicentin 1"/>
    <property type="match status" value="1"/>
</dbReference>
<evidence type="ECO:0000259" key="3">
    <source>
        <dbReference type="PROSITE" id="PS50835"/>
    </source>
</evidence>
<protein>
    <recommendedName>
        <fullName evidence="3">Ig-like domain-containing protein</fullName>
    </recommendedName>
</protein>
<keyword evidence="1" id="KW-0732">Signal</keyword>
<dbReference type="GO" id="GO:0007156">
    <property type="term" value="P:homophilic cell adhesion via plasma membrane adhesion molecules"/>
    <property type="evidence" value="ECO:0007669"/>
    <property type="project" value="TreeGrafter"/>
</dbReference>
<dbReference type="GO" id="GO:0050808">
    <property type="term" value="P:synapse organization"/>
    <property type="evidence" value="ECO:0007669"/>
    <property type="project" value="TreeGrafter"/>
</dbReference>
<dbReference type="FunFam" id="2.60.40.10:FF:001252">
    <property type="entry name" value="Hemicentin 1"/>
    <property type="match status" value="1"/>
</dbReference>
<feature type="domain" description="Ig-like" evidence="3">
    <location>
        <begin position="448"/>
        <end position="542"/>
    </location>
</feature>
<keyword evidence="5" id="KW-1185">Reference proteome</keyword>
<proteinExistence type="predicted"/>
<keyword evidence="2" id="KW-1015">Disulfide bond</keyword>
<dbReference type="InterPro" id="IPR036179">
    <property type="entry name" value="Ig-like_dom_sf"/>
</dbReference>
<dbReference type="GO" id="GO:0030424">
    <property type="term" value="C:axon"/>
    <property type="evidence" value="ECO:0007669"/>
    <property type="project" value="TreeGrafter"/>
</dbReference>
<dbReference type="GO" id="GO:0005886">
    <property type="term" value="C:plasma membrane"/>
    <property type="evidence" value="ECO:0007669"/>
    <property type="project" value="TreeGrafter"/>
</dbReference>
<dbReference type="InterPro" id="IPR050958">
    <property type="entry name" value="Cell_Adh-Cytoskel_Orgn"/>
</dbReference>
<dbReference type="InterPro" id="IPR003598">
    <property type="entry name" value="Ig_sub2"/>
</dbReference>
<feature type="domain" description="Ig-like" evidence="3">
    <location>
        <begin position="266"/>
        <end position="352"/>
    </location>
</feature>
<feature type="domain" description="Ig-like" evidence="3">
    <location>
        <begin position="851"/>
        <end position="940"/>
    </location>
</feature>
<feature type="domain" description="Ig-like" evidence="3">
    <location>
        <begin position="1"/>
        <end position="81"/>
    </location>
</feature>
<dbReference type="EMBL" id="JBBHLL010000041">
    <property type="protein sequence ID" value="KAK7825224.1"/>
    <property type="molecule type" value="Genomic_DNA"/>
</dbReference>
<reference evidence="4 5" key="1">
    <citation type="journal article" date="2023" name="bioRxiv">
        <title>Conserved and derived expression patterns and positive selection on dental genes reveal complex evolutionary context of ever-growing rodent molars.</title>
        <authorList>
            <person name="Calamari Z.T."/>
            <person name="Song A."/>
            <person name="Cohen E."/>
            <person name="Akter M."/>
            <person name="Roy R.D."/>
            <person name="Hallikas O."/>
            <person name="Christensen M.M."/>
            <person name="Li P."/>
            <person name="Marangoni P."/>
            <person name="Jernvall J."/>
            <person name="Klein O.D."/>
        </authorList>
    </citation>
    <scope>NUCLEOTIDE SEQUENCE [LARGE SCALE GENOMIC DNA]</scope>
    <source>
        <strain evidence="4">V071</strain>
    </source>
</reference>
<evidence type="ECO:0000313" key="4">
    <source>
        <dbReference type="EMBL" id="KAK7825224.1"/>
    </source>
</evidence>
<dbReference type="PROSITE" id="PS50835">
    <property type="entry name" value="IG_LIKE"/>
    <property type="match status" value="14"/>
</dbReference>
<feature type="non-terminal residue" evidence="4">
    <location>
        <position position="1363"/>
    </location>
</feature>
<dbReference type="GO" id="GO:0008046">
    <property type="term" value="F:axon guidance receptor activity"/>
    <property type="evidence" value="ECO:0007669"/>
    <property type="project" value="TreeGrafter"/>
</dbReference>
<dbReference type="SMART" id="SM00408">
    <property type="entry name" value="IGc2"/>
    <property type="match status" value="14"/>
</dbReference>
<dbReference type="Gene3D" id="2.60.40.10">
    <property type="entry name" value="Immunoglobulins"/>
    <property type="match status" value="14"/>
</dbReference>
<dbReference type="InterPro" id="IPR013106">
    <property type="entry name" value="Ig_V-set"/>
</dbReference>
<feature type="domain" description="Ig-like" evidence="3">
    <location>
        <begin position="101"/>
        <end position="136"/>
    </location>
</feature>
<dbReference type="CDD" id="cd00096">
    <property type="entry name" value="Ig"/>
    <property type="match status" value="1"/>
</dbReference>
<feature type="domain" description="Ig-like" evidence="3">
    <location>
        <begin position="980"/>
        <end position="1068"/>
    </location>
</feature>
<sequence>MPKNQSFTGGSEVSIMCSATGYPKPKIVWTINEVFIMGSHRYRITSEGTLFIKNAVPKDAGTYACLASNAAGTDKQTSTLRYIGKYNRFKRQQKWGECPSPKLVVVQSELLVALGDTTVMECKTSGVPPPQVKWFKGDLELRPSTFLSIDPLMGLLKIQETQDLDAAPPVFIQEPSDVSMEIGSNVTLPCYVQGYPEPKIKWRRLDNMPVFSRPFSVSSASQLRTGALFISNLWASDKGTYICEAENQFGKIQSQTTVTVTGLVAPLIGISPSVANIIEGQQLTLPCTLLAGNPIPERRWMKNSAMLVQNPYITVRSDGSLHIERVRLQDGGEYTCVATNVAGTNNKTTSVAVHVLPTIQHGQQILSTIEGIPVTLPCKASGIPKPSITWSKKGELISTGSAKFSAGADGSLFVVSPGSEESGEYICTATNAAGYAKRKVQLTVYVRPRVFGDQRGLSQDKPVEISVLAGEEVTLPCEAKSLPPPIITWAKDSQLISPFSPRHTFLPSGSMKITETRISDSGMYLCVATNIAGNVTQSVKLSVHVPPKIQHGIRHIKVQVGQRVDIPCNAHGSPPPVFTWFKSARPVLIDGVQLPSNPDGTLSIEQAVISDAGTYTCVATNIAGSDEAEATLHVQEPPTVEDLQPPFNTPFQERLANQRIAFPCPAKGTPKPTIKWLHNGRELTGQEPGVSVLEDGALLVIASLTPHNNGEYICVAINEAGTTERKYHLKVNVPPAIKDKEHLTNVSVLVNQLTSLYCEVEGTPSPVISWYKDDIQVNGDICAQYAQSPASIPEINCADVTESSTVQIVNNGKTLKLFKVSAEDTGKYSCKALNIAGTAQKYFSVNVLVPPSIIGASFPNDVSVVLNHNITLQCHVRGTPFPAIHWFKDGKPLFLGDPNIELSDTGQNLHLRNARRSDKGRYQCAVSNAAGKQAKDIKLTVYGRCDFPHGVNGRNGKLKFTLRDADAKLAFALTSFVVPPSIKGGNVTTEISALLNSIVKLECETRGLPVPTVTWYKDGQVVISSSQALYIDKGQFLHIPRAQVSDSATYTCHASSVAGMAEKSFRVDIYGKDVQLILPDCLSVPPIIEGDLATPSNKQVVIGQKLILECKAAGNPPPVLTWLKDGVPVKASDNIHIEAGGKTLEILSALEVDQGQYICVATSVAGEREIKYEVDVLVPPTVEGGDETSYLIVMANNLLELDCQVTGSPPPTLMWLKGGQLIDERDGLKILLNGRKLVVAQAQVSDTGLYQCVATNIAGDHRKEFEVTVHVPPTIKSSDLPEKTVVRYKSVTLQCIANGIPNPSITWLKDGQPVNTAQGNLRMQSSGRVLQIAKALLEDAGRYTCVATNAAGEAQQHTQLHVY</sequence>
<dbReference type="InterPro" id="IPR013098">
    <property type="entry name" value="Ig_I-set"/>
</dbReference>
<dbReference type="FunFam" id="2.60.40.10:FF:000130">
    <property type="entry name" value="Hemicentin 1"/>
    <property type="match status" value="4"/>
</dbReference>
<dbReference type="FunFam" id="2.60.40.10:FF:000285">
    <property type="entry name" value="Hemicentin 1"/>
    <property type="match status" value="1"/>
</dbReference>